<dbReference type="OrthoDB" id="5122810at2"/>
<evidence type="ECO:0000313" key="3">
    <source>
        <dbReference type="Proteomes" id="UP000246722"/>
    </source>
</evidence>
<evidence type="ECO:0000259" key="1">
    <source>
        <dbReference type="Pfam" id="PF03861"/>
    </source>
</evidence>
<dbReference type="Proteomes" id="UP000246722">
    <property type="component" value="Unassembled WGS sequence"/>
</dbReference>
<organism evidence="2 3">
    <name type="scientific">Cryobacterium arcticum</name>
    <dbReference type="NCBI Taxonomy" id="670052"/>
    <lineage>
        <taxon>Bacteria</taxon>
        <taxon>Bacillati</taxon>
        <taxon>Actinomycetota</taxon>
        <taxon>Actinomycetes</taxon>
        <taxon>Micrococcales</taxon>
        <taxon>Microbacteriaceae</taxon>
        <taxon>Cryobacterium</taxon>
    </lineage>
</organism>
<dbReference type="Pfam" id="PF03861">
    <property type="entry name" value="ANTAR"/>
    <property type="match status" value="1"/>
</dbReference>
<dbReference type="GO" id="GO:0003723">
    <property type="term" value="F:RNA binding"/>
    <property type="evidence" value="ECO:0007669"/>
    <property type="project" value="InterPro"/>
</dbReference>
<dbReference type="AlphaFoldDB" id="A0A318A4K9"/>
<dbReference type="InterPro" id="IPR005561">
    <property type="entry name" value="ANTAR"/>
</dbReference>
<dbReference type="RefSeq" id="WP_110125657.1">
    <property type="nucleotide sequence ID" value="NZ_QHLY01000005.1"/>
</dbReference>
<proteinExistence type="predicted"/>
<reference evidence="2 3" key="1">
    <citation type="submission" date="2018-05" db="EMBL/GenBank/DDBJ databases">
        <title>Genetic diversity of glacier-inhabiting Cryobacterium bacteria in China and description of Cryobacterium mengkeensis sp. nov. and Arthrobacter glacialis sp. nov.</title>
        <authorList>
            <person name="Liu Q."/>
            <person name="Xin Y.-H."/>
        </authorList>
    </citation>
    <scope>NUCLEOTIDE SEQUENCE [LARGE SCALE GENOMIC DNA]</scope>
    <source>
        <strain evidence="2 3">SK-1</strain>
    </source>
</reference>
<evidence type="ECO:0000313" key="2">
    <source>
        <dbReference type="EMBL" id="PXA72130.1"/>
    </source>
</evidence>
<sequence>MSVEDATRTRKAVGWEVHQATGTIIAQTSCSADEALDRILRYADSSGASVDQVADDILADRIKLT</sequence>
<gene>
    <name evidence="2" type="ORF">CTB96_04335</name>
</gene>
<comment type="caution">
    <text evidence="2">The sequence shown here is derived from an EMBL/GenBank/DDBJ whole genome shotgun (WGS) entry which is preliminary data.</text>
</comment>
<dbReference type="Gene3D" id="1.10.10.10">
    <property type="entry name" value="Winged helix-like DNA-binding domain superfamily/Winged helix DNA-binding domain"/>
    <property type="match status" value="1"/>
</dbReference>
<dbReference type="EMBL" id="QHLY01000005">
    <property type="protein sequence ID" value="PXA72130.1"/>
    <property type="molecule type" value="Genomic_DNA"/>
</dbReference>
<keyword evidence="3" id="KW-1185">Reference proteome</keyword>
<name>A0A318A4K9_9MICO</name>
<feature type="domain" description="ANTAR" evidence="1">
    <location>
        <begin position="5"/>
        <end position="58"/>
    </location>
</feature>
<dbReference type="InterPro" id="IPR036388">
    <property type="entry name" value="WH-like_DNA-bd_sf"/>
</dbReference>
<protein>
    <recommendedName>
        <fullName evidence="1">ANTAR domain-containing protein</fullName>
    </recommendedName>
</protein>
<accession>A0A318A4K9</accession>